<protein>
    <submittedName>
        <fullName evidence="2">Uncharacterized protein</fullName>
    </submittedName>
</protein>
<evidence type="ECO:0000313" key="2">
    <source>
        <dbReference type="EMBL" id="GFH16624.1"/>
    </source>
</evidence>
<dbReference type="Proteomes" id="UP000485058">
    <property type="component" value="Unassembled WGS sequence"/>
</dbReference>
<proteinExistence type="predicted"/>
<evidence type="ECO:0000313" key="3">
    <source>
        <dbReference type="Proteomes" id="UP000485058"/>
    </source>
</evidence>
<sequence>MRLSPTLRAAATVEADGSDSCSASSSASSSSDSGEGESDSEDDEAVMEVATLQCSKAAAPLVNKDICGQCAIARC</sequence>
<organism evidence="2 3">
    <name type="scientific">Haematococcus lacustris</name>
    <name type="common">Green alga</name>
    <name type="synonym">Haematococcus pluvialis</name>
    <dbReference type="NCBI Taxonomy" id="44745"/>
    <lineage>
        <taxon>Eukaryota</taxon>
        <taxon>Viridiplantae</taxon>
        <taxon>Chlorophyta</taxon>
        <taxon>core chlorophytes</taxon>
        <taxon>Chlorophyceae</taxon>
        <taxon>CS clade</taxon>
        <taxon>Chlamydomonadales</taxon>
        <taxon>Haematococcaceae</taxon>
        <taxon>Haematococcus</taxon>
    </lineage>
</organism>
<dbReference type="EMBL" id="BLLF01001025">
    <property type="protein sequence ID" value="GFH16624.1"/>
    <property type="molecule type" value="Genomic_DNA"/>
</dbReference>
<feature type="compositionally biased region" description="Acidic residues" evidence="1">
    <location>
        <begin position="34"/>
        <end position="46"/>
    </location>
</feature>
<accession>A0A699ZCI6</accession>
<feature type="region of interest" description="Disordered" evidence="1">
    <location>
        <begin position="1"/>
        <end position="46"/>
    </location>
</feature>
<evidence type="ECO:0000256" key="1">
    <source>
        <dbReference type="SAM" id="MobiDB-lite"/>
    </source>
</evidence>
<name>A0A699ZCI6_HAELA</name>
<gene>
    <name evidence="2" type="ORF">HaLaN_13081</name>
</gene>
<keyword evidence="3" id="KW-1185">Reference proteome</keyword>
<dbReference type="AlphaFoldDB" id="A0A699ZCI6"/>
<comment type="caution">
    <text evidence="2">The sequence shown here is derived from an EMBL/GenBank/DDBJ whole genome shotgun (WGS) entry which is preliminary data.</text>
</comment>
<feature type="compositionally biased region" description="Low complexity" evidence="1">
    <location>
        <begin position="14"/>
        <end position="33"/>
    </location>
</feature>
<reference evidence="2 3" key="1">
    <citation type="submission" date="2020-02" db="EMBL/GenBank/DDBJ databases">
        <title>Draft genome sequence of Haematococcus lacustris strain NIES-144.</title>
        <authorList>
            <person name="Morimoto D."/>
            <person name="Nakagawa S."/>
            <person name="Yoshida T."/>
            <person name="Sawayama S."/>
        </authorList>
    </citation>
    <scope>NUCLEOTIDE SEQUENCE [LARGE SCALE GENOMIC DNA]</scope>
    <source>
        <strain evidence="2 3">NIES-144</strain>
    </source>
</reference>
<feature type="non-terminal residue" evidence="2">
    <location>
        <position position="1"/>
    </location>
</feature>